<dbReference type="Pfam" id="PF23232">
    <property type="entry name" value="AAA_lid_13"/>
    <property type="match status" value="1"/>
</dbReference>
<dbReference type="AlphaFoldDB" id="A0A8E2FDN4"/>
<sequence>MKHGRDEISDRVPQDSPKITGANQEENRRKRSRRQLKTDLSNLPPGHVVVHKVSCLGGDNHAQHPSQSQYLDVPRLFVGDSKANALRGKRHFPDVEDYLDDHPNISFIVYRSYSCNDYHKTVEDDFDRLPIPQIDPTVISKLRVYFFILRRDGEAASPNAEEIQIVSTDLQEAITTMVSLHQDQFGTWNPQQDMRAPYLQICHCRSLMRDYTSKPSNSLSQEHQGHIRTLFDYVTDSYGTEYQEADNLFRSGRVNQHHFPKLFRSNEIVVTLADNQPLAYASQACPTIEDGHFKLDCWFWDFDGLFRKDKTALSMQWLHGSDTVPISSLDVYPLRYDDSGLEERLRSRGTQFWACRKRKFVSYQPPNPTFEVQATNLRYMIDTATYRTIHSDDSLQRDDLGQDAMDLDDPPEGPFILLLPGKIRGYGFHDKKWRNLSVEHMGPIQWNKDAFERRLVLKPKKKELIKALITVHIATSSTTTTDIIEGKGKGLIILLHGGPGTGKTLTAESIAELARRPLYRVTCGDIGTDPEGVEKYLEAVLYVGAIWGCVVLLDEADVFLEERTQTDLQRNALVSVFLRVLEYYEGILILTSNRVGTFDEAFKSRVQLAMHYPSLDEEGRWEIWRNFIESLKEEGEDIDYEELKQKTDVLARHKLNGRQIRNTVNTARKLARFRKETMSYIHLDQAIDVANEFDEYVVKTHGHTDEEWNREQRTRY</sequence>
<feature type="domain" description="AAA+ ATPase" evidence="2">
    <location>
        <begin position="489"/>
        <end position="616"/>
    </location>
</feature>
<evidence type="ECO:0000313" key="3">
    <source>
        <dbReference type="EMBL" id="OCL15053.1"/>
    </source>
</evidence>
<feature type="region of interest" description="Disordered" evidence="1">
    <location>
        <begin position="1"/>
        <end position="32"/>
    </location>
</feature>
<dbReference type="SUPFAM" id="SSF52540">
    <property type="entry name" value="P-loop containing nucleoside triphosphate hydrolases"/>
    <property type="match status" value="1"/>
</dbReference>
<organism evidence="3 4">
    <name type="scientific">Glonium stellatum</name>
    <dbReference type="NCBI Taxonomy" id="574774"/>
    <lineage>
        <taxon>Eukaryota</taxon>
        <taxon>Fungi</taxon>
        <taxon>Dikarya</taxon>
        <taxon>Ascomycota</taxon>
        <taxon>Pezizomycotina</taxon>
        <taxon>Dothideomycetes</taxon>
        <taxon>Pleosporomycetidae</taxon>
        <taxon>Gloniales</taxon>
        <taxon>Gloniaceae</taxon>
        <taxon>Glonium</taxon>
    </lineage>
</organism>
<dbReference type="Gene3D" id="3.40.50.300">
    <property type="entry name" value="P-loop containing nucleotide triphosphate hydrolases"/>
    <property type="match status" value="1"/>
</dbReference>
<dbReference type="PANTHER" id="PTHR46411:SF2">
    <property type="entry name" value="AAA+ ATPASE DOMAIN-CONTAINING PROTEIN"/>
    <property type="match status" value="1"/>
</dbReference>
<evidence type="ECO:0000313" key="4">
    <source>
        <dbReference type="Proteomes" id="UP000250140"/>
    </source>
</evidence>
<name>A0A8E2FDN4_9PEZI</name>
<dbReference type="InterPro" id="IPR056599">
    <property type="entry name" value="AAA_lid_fung"/>
</dbReference>
<dbReference type="GO" id="GO:0016887">
    <property type="term" value="F:ATP hydrolysis activity"/>
    <property type="evidence" value="ECO:0007669"/>
    <property type="project" value="InterPro"/>
</dbReference>
<dbReference type="InterPro" id="IPR003593">
    <property type="entry name" value="AAA+_ATPase"/>
</dbReference>
<dbReference type="InterPro" id="IPR054289">
    <property type="entry name" value="DUF7025"/>
</dbReference>
<gene>
    <name evidence="3" type="ORF">AOQ84DRAFT_330069</name>
</gene>
<keyword evidence="4" id="KW-1185">Reference proteome</keyword>
<dbReference type="CDD" id="cd19481">
    <property type="entry name" value="RecA-like_protease"/>
    <property type="match status" value="1"/>
</dbReference>
<protein>
    <submittedName>
        <fullName evidence="3">P-loop containing nucleoside triphosphate hydrolase protein</fullName>
    </submittedName>
</protein>
<keyword evidence="3" id="KW-0378">Hydrolase</keyword>
<dbReference type="GO" id="GO:0005524">
    <property type="term" value="F:ATP binding"/>
    <property type="evidence" value="ECO:0007669"/>
    <property type="project" value="InterPro"/>
</dbReference>
<dbReference type="InterPro" id="IPR027417">
    <property type="entry name" value="P-loop_NTPase"/>
</dbReference>
<dbReference type="EMBL" id="KV748494">
    <property type="protein sequence ID" value="OCL15053.1"/>
    <property type="molecule type" value="Genomic_DNA"/>
</dbReference>
<feature type="compositionally biased region" description="Basic and acidic residues" evidence="1">
    <location>
        <begin position="1"/>
        <end position="13"/>
    </location>
</feature>
<evidence type="ECO:0000256" key="1">
    <source>
        <dbReference type="SAM" id="MobiDB-lite"/>
    </source>
</evidence>
<evidence type="ECO:0000259" key="2">
    <source>
        <dbReference type="SMART" id="SM00382"/>
    </source>
</evidence>
<dbReference type="Pfam" id="PF22942">
    <property type="entry name" value="DUF7025"/>
    <property type="match status" value="1"/>
</dbReference>
<dbReference type="OrthoDB" id="10042665at2759"/>
<dbReference type="InterPro" id="IPR003959">
    <property type="entry name" value="ATPase_AAA_core"/>
</dbReference>
<dbReference type="PANTHER" id="PTHR46411">
    <property type="entry name" value="FAMILY ATPASE, PUTATIVE-RELATED"/>
    <property type="match status" value="1"/>
</dbReference>
<proteinExistence type="predicted"/>
<dbReference type="Pfam" id="PF00004">
    <property type="entry name" value="AAA"/>
    <property type="match status" value="1"/>
</dbReference>
<accession>A0A8E2FDN4</accession>
<reference evidence="3 4" key="1">
    <citation type="journal article" date="2016" name="Nat. Commun.">
        <title>Ectomycorrhizal ecology is imprinted in the genome of the dominant symbiotic fungus Cenococcum geophilum.</title>
        <authorList>
            <consortium name="DOE Joint Genome Institute"/>
            <person name="Peter M."/>
            <person name="Kohler A."/>
            <person name="Ohm R.A."/>
            <person name="Kuo A."/>
            <person name="Krutzmann J."/>
            <person name="Morin E."/>
            <person name="Arend M."/>
            <person name="Barry K.W."/>
            <person name="Binder M."/>
            <person name="Choi C."/>
            <person name="Clum A."/>
            <person name="Copeland A."/>
            <person name="Grisel N."/>
            <person name="Haridas S."/>
            <person name="Kipfer T."/>
            <person name="LaButti K."/>
            <person name="Lindquist E."/>
            <person name="Lipzen A."/>
            <person name="Maire R."/>
            <person name="Meier B."/>
            <person name="Mihaltcheva S."/>
            <person name="Molinier V."/>
            <person name="Murat C."/>
            <person name="Poggeler S."/>
            <person name="Quandt C.A."/>
            <person name="Sperisen C."/>
            <person name="Tritt A."/>
            <person name="Tisserant E."/>
            <person name="Crous P.W."/>
            <person name="Henrissat B."/>
            <person name="Nehls U."/>
            <person name="Egli S."/>
            <person name="Spatafora J.W."/>
            <person name="Grigoriev I.V."/>
            <person name="Martin F.M."/>
        </authorList>
    </citation>
    <scope>NUCLEOTIDE SEQUENCE [LARGE SCALE GENOMIC DNA]</scope>
    <source>
        <strain evidence="3 4">CBS 207.34</strain>
    </source>
</reference>
<dbReference type="SMART" id="SM00382">
    <property type="entry name" value="AAA"/>
    <property type="match status" value="1"/>
</dbReference>
<dbReference type="Proteomes" id="UP000250140">
    <property type="component" value="Unassembled WGS sequence"/>
</dbReference>